<accession>A0A427XPB7</accession>
<dbReference type="Proteomes" id="UP000279259">
    <property type="component" value="Unassembled WGS sequence"/>
</dbReference>
<name>A0A427XPB7_9TREE</name>
<dbReference type="EMBL" id="RSCD01000034">
    <property type="protein sequence ID" value="RSH80678.1"/>
    <property type="molecule type" value="Genomic_DNA"/>
</dbReference>
<protein>
    <submittedName>
        <fullName evidence="1">Uncharacterized protein</fullName>
    </submittedName>
</protein>
<gene>
    <name evidence="1" type="ORF">EHS25_007156</name>
</gene>
<sequence length="109" mass="11389">MSSDDFKSSTSSLIANETDAFNIPCAFLSLVYHVSGSFLSSALMPFPEVVADASGNAQPARAFFPSTIPVAPGAWLIHVARFGHASSPSAAFHESASCRATSITVRQPA</sequence>
<comment type="caution">
    <text evidence="1">The sequence shown here is derived from an EMBL/GenBank/DDBJ whole genome shotgun (WGS) entry which is preliminary data.</text>
</comment>
<dbReference type="AlphaFoldDB" id="A0A427XPB7"/>
<reference evidence="1 2" key="1">
    <citation type="submission" date="2018-11" db="EMBL/GenBank/DDBJ databases">
        <title>Genome sequence of Saitozyma podzolica DSM 27192.</title>
        <authorList>
            <person name="Aliyu H."/>
            <person name="Gorte O."/>
            <person name="Ochsenreither K."/>
        </authorList>
    </citation>
    <scope>NUCLEOTIDE SEQUENCE [LARGE SCALE GENOMIC DNA]</scope>
    <source>
        <strain evidence="1 2">DSM 27192</strain>
    </source>
</reference>
<proteinExistence type="predicted"/>
<dbReference type="OrthoDB" id="10608720at2759"/>
<evidence type="ECO:0000313" key="2">
    <source>
        <dbReference type="Proteomes" id="UP000279259"/>
    </source>
</evidence>
<evidence type="ECO:0000313" key="1">
    <source>
        <dbReference type="EMBL" id="RSH80678.1"/>
    </source>
</evidence>
<keyword evidence="2" id="KW-1185">Reference proteome</keyword>
<organism evidence="1 2">
    <name type="scientific">Saitozyma podzolica</name>
    <dbReference type="NCBI Taxonomy" id="1890683"/>
    <lineage>
        <taxon>Eukaryota</taxon>
        <taxon>Fungi</taxon>
        <taxon>Dikarya</taxon>
        <taxon>Basidiomycota</taxon>
        <taxon>Agaricomycotina</taxon>
        <taxon>Tremellomycetes</taxon>
        <taxon>Tremellales</taxon>
        <taxon>Trimorphomycetaceae</taxon>
        <taxon>Saitozyma</taxon>
    </lineage>
</organism>